<keyword evidence="2" id="KW-1185">Reference proteome</keyword>
<reference evidence="1 2" key="1">
    <citation type="submission" date="2023-08" db="EMBL/GenBank/DDBJ databases">
        <title>Complete genome sequence of Geobacillus thermodenitrificans K1041, a genetically tractable strain representative of the genus Geobacillus.</title>
        <authorList>
            <person name="Kani S."/>
            <person name="Suzuki H."/>
        </authorList>
    </citation>
    <scope>NUCLEOTIDE SEQUENCE [LARGE SCALE GENOMIC DNA]</scope>
    <source>
        <strain evidence="1 2">K1041</strain>
    </source>
</reference>
<dbReference type="Proteomes" id="UP001297580">
    <property type="component" value="Chromosome"/>
</dbReference>
<sequence length="52" mass="5928">MNFEKKQLAEESFSLVCQRLMLLKKRPDSAAFLSNFISMDGAVWFLGGKTRS</sequence>
<proteinExistence type="predicted"/>
<protein>
    <submittedName>
        <fullName evidence="1">Uncharacterized protein</fullName>
    </submittedName>
</protein>
<dbReference type="RefSeq" id="WP_311088101.1">
    <property type="nucleotide sequence ID" value="NZ_CP133461.1"/>
</dbReference>
<name>A0ABY9Q6S5_GEOTD</name>
<gene>
    <name evidence="1" type="ORF">HSX42_09735</name>
</gene>
<dbReference type="EMBL" id="CP133461">
    <property type="protein sequence ID" value="WMV74600.1"/>
    <property type="molecule type" value="Genomic_DNA"/>
</dbReference>
<organism evidence="1 2">
    <name type="scientific">Geobacillus thermodenitrificans</name>
    <dbReference type="NCBI Taxonomy" id="33940"/>
    <lineage>
        <taxon>Bacteria</taxon>
        <taxon>Bacillati</taxon>
        <taxon>Bacillota</taxon>
        <taxon>Bacilli</taxon>
        <taxon>Bacillales</taxon>
        <taxon>Anoxybacillaceae</taxon>
        <taxon>Geobacillus</taxon>
    </lineage>
</organism>
<accession>A0ABY9Q6S5</accession>
<evidence type="ECO:0000313" key="1">
    <source>
        <dbReference type="EMBL" id="WMV74600.1"/>
    </source>
</evidence>
<evidence type="ECO:0000313" key="2">
    <source>
        <dbReference type="Proteomes" id="UP001297580"/>
    </source>
</evidence>